<evidence type="ECO:0000313" key="1">
    <source>
        <dbReference type="EMBL" id="GEA37719.1"/>
    </source>
</evidence>
<dbReference type="EMBL" id="BJLB01000001">
    <property type="protein sequence ID" value="GEA37719.1"/>
    <property type="molecule type" value="Genomic_DNA"/>
</dbReference>
<organism evidence="1 2">
    <name type="scientific">Enterocloster clostridioformis</name>
    <dbReference type="NCBI Taxonomy" id="1531"/>
    <lineage>
        <taxon>Bacteria</taxon>
        <taxon>Bacillati</taxon>
        <taxon>Bacillota</taxon>
        <taxon>Clostridia</taxon>
        <taxon>Lachnospirales</taxon>
        <taxon>Lachnospiraceae</taxon>
        <taxon>Enterocloster</taxon>
    </lineage>
</organism>
<comment type="caution">
    <text evidence="1">The sequence shown here is derived from an EMBL/GenBank/DDBJ whole genome shotgun (WGS) entry which is preliminary data.</text>
</comment>
<evidence type="ECO:0000313" key="2">
    <source>
        <dbReference type="Proteomes" id="UP000315200"/>
    </source>
</evidence>
<reference evidence="1 2" key="1">
    <citation type="submission" date="2019-06" db="EMBL/GenBank/DDBJ databases">
        <title>Draft genome sequence of [Clostridium] clostridioforme NBRC 113352.</title>
        <authorList>
            <person name="Miura T."/>
            <person name="Furukawa M."/>
            <person name="Shimamura M."/>
            <person name="Ohyama Y."/>
            <person name="Yamazoe A."/>
            <person name="Kawasaki H."/>
        </authorList>
    </citation>
    <scope>NUCLEOTIDE SEQUENCE [LARGE SCALE GENOMIC DNA]</scope>
    <source>
        <strain evidence="1 2">NBRC 113352</strain>
    </source>
</reference>
<protein>
    <submittedName>
        <fullName evidence="1">Uncharacterized protein</fullName>
    </submittedName>
</protein>
<sequence length="63" mass="7309">MEERPLIFKRLSGESYKVFRDKQFSLLRVILKSFEIETNTEQLKLVLNLPLLVPEASDAATEL</sequence>
<dbReference type="AlphaFoldDB" id="A0A829VZL3"/>
<name>A0A829VZL3_9FIRM</name>
<proteinExistence type="predicted"/>
<accession>A0A829VZL3</accession>
<dbReference type="Proteomes" id="UP000315200">
    <property type="component" value="Unassembled WGS sequence"/>
</dbReference>
<gene>
    <name evidence="1" type="ORF">Ccl03g_34320</name>
</gene>